<reference evidence="2" key="1">
    <citation type="journal article" date="2022" name="bioRxiv">
        <title>Sequencing and chromosome-scale assembly of the giantPleurodeles waltlgenome.</title>
        <authorList>
            <person name="Brown T."/>
            <person name="Elewa A."/>
            <person name="Iarovenko S."/>
            <person name="Subramanian E."/>
            <person name="Araus A.J."/>
            <person name="Petzold A."/>
            <person name="Susuki M."/>
            <person name="Suzuki K.-i.T."/>
            <person name="Hayashi T."/>
            <person name="Toyoda A."/>
            <person name="Oliveira C."/>
            <person name="Osipova E."/>
            <person name="Leigh N.D."/>
            <person name="Simon A."/>
            <person name="Yun M.H."/>
        </authorList>
    </citation>
    <scope>NUCLEOTIDE SEQUENCE</scope>
    <source>
        <strain evidence="2">20211129_DDA</strain>
        <tissue evidence="2">Liver</tissue>
    </source>
</reference>
<accession>A0AAV7VDE6</accession>
<feature type="compositionally biased region" description="Polar residues" evidence="1">
    <location>
        <begin position="7"/>
        <end position="17"/>
    </location>
</feature>
<gene>
    <name evidence="2" type="ORF">NDU88_003471</name>
</gene>
<proteinExistence type="predicted"/>
<dbReference type="AlphaFoldDB" id="A0AAV7VDE6"/>
<evidence type="ECO:0000313" key="2">
    <source>
        <dbReference type="EMBL" id="KAJ1199638.1"/>
    </source>
</evidence>
<feature type="region of interest" description="Disordered" evidence="1">
    <location>
        <begin position="332"/>
        <end position="356"/>
    </location>
</feature>
<feature type="compositionally biased region" description="Polar residues" evidence="1">
    <location>
        <begin position="346"/>
        <end position="356"/>
    </location>
</feature>
<sequence>MARLSRSKPSTSATKSPGTVVPATAGSSSAPPIRAASVPPCEAKDITPPAKVKKVPTSRREKPHLPATKGSAKTKEDSGKTPAAPSNVGKGQKQKSRPGQGTVALTEGLVSPLLSTTTPTCTAANTATYPATSTATCTATSTATCIATSTTACTATCTSAASAAVPSIFPSGQPSEAAGDVLLCPQQVLTHAPPPAPPPPAPRRALTVAPQLTRLPSPVGSHPRLEETFWTLPSFHDFHHCLHLQVAGEAAAGWGMSLPPWRIMLPVLRQSRGTHTQVREWDRPHCMWSTLVTKSPPEQVENHIHYLSPCQDEALWAQSPLQNQWRITSTTSALGSMKHSGHKASSRTSGESHPLP</sequence>
<protein>
    <submittedName>
        <fullName evidence="2">Uncharacterized protein</fullName>
    </submittedName>
</protein>
<organism evidence="2 3">
    <name type="scientific">Pleurodeles waltl</name>
    <name type="common">Iberian ribbed newt</name>
    <dbReference type="NCBI Taxonomy" id="8319"/>
    <lineage>
        <taxon>Eukaryota</taxon>
        <taxon>Metazoa</taxon>
        <taxon>Chordata</taxon>
        <taxon>Craniata</taxon>
        <taxon>Vertebrata</taxon>
        <taxon>Euteleostomi</taxon>
        <taxon>Amphibia</taxon>
        <taxon>Batrachia</taxon>
        <taxon>Caudata</taxon>
        <taxon>Salamandroidea</taxon>
        <taxon>Salamandridae</taxon>
        <taxon>Pleurodelinae</taxon>
        <taxon>Pleurodeles</taxon>
    </lineage>
</organism>
<comment type="caution">
    <text evidence="2">The sequence shown here is derived from an EMBL/GenBank/DDBJ whole genome shotgun (WGS) entry which is preliminary data.</text>
</comment>
<evidence type="ECO:0000313" key="3">
    <source>
        <dbReference type="Proteomes" id="UP001066276"/>
    </source>
</evidence>
<evidence type="ECO:0000256" key="1">
    <source>
        <dbReference type="SAM" id="MobiDB-lite"/>
    </source>
</evidence>
<name>A0AAV7VDE6_PLEWA</name>
<keyword evidence="3" id="KW-1185">Reference proteome</keyword>
<dbReference type="EMBL" id="JANPWB010000003">
    <property type="protein sequence ID" value="KAJ1199638.1"/>
    <property type="molecule type" value="Genomic_DNA"/>
</dbReference>
<feature type="region of interest" description="Disordered" evidence="1">
    <location>
        <begin position="1"/>
        <end position="100"/>
    </location>
</feature>
<dbReference type="Proteomes" id="UP001066276">
    <property type="component" value="Chromosome 2_1"/>
</dbReference>